<accession>A0AAE3FF73</accession>
<dbReference type="AlphaFoldDB" id="A0AAE3FF73"/>
<protein>
    <submittedName>
        <fullName evidence="1">Uncharacterized protein</fullName>
    </submittedName>
</protein>
<dbReference type="Proteomes" id="UP001139365">
    <property type="component" value="Unassembled WGS sequence"/>
</dbReference>
<organism evidence="1 2">
    <name type="scientific">Candidatus Colimorpha enterica</name>
    <dbReference type="NCBI Taxonomy" id="3083063"/>
    <lineage>
        <taxon>Bacteria</taxon>
        <taxon>Pseudomonadati</taxon>
        <taxon>Bacteroidota</taxon>
        <taxon>Bacteroidia</taxon>
        <taxon>Bacteroidales</taxon>
        <taxon>Candidatus Colimorpha</taxon>
    </lineage>
</organism>
<sequence>MPLTVVCDVTVPRGTAELLEKALKDRFASRGCESADFTMRFSLDGSVGDGYTLLPDTGSVHITGGNPSCLFSAAGEFLCRSSFDGYGGFQPYRKAVKHSFAEKLRGMYYATHFRNFWHSAPPEEVYETVCDLAFRGCNALLVWFDMHHFSGIGEPDAKEMITRLREILACAESFGMAPSLLMLANEGFSGTPDSLRAENTAENGYHTPPAGFYGTEICPSVPGGKAAILRERREVLEAFSGIALKYICLWPYDQGGCTCKSCAPWGINGYMKLIPETAELAGQFFPQAEIIVSTWFFDRFTAGEWAGMSRIMKKGLPSGAEYVMAYFFDGLPEAISKNGIPENVKFISFPEISMQGAVPWGGFGANPLPEFLRKNSLPEIFRGGFPYSEGIFDDINKWICLRQFSCREENTADSVRAYLKHEFCCDSEALADAVLLMEKTLPRSVYRQDGVLRCDISCPPPVEKIYSEIIKCDAALPERIRSGWKWRIIYCRAVIDREIVRTSGAPADSEEYRDRVSELIRLYHAENAEEYVKPPL</sequence>
<name>A0AAE3FF73_9BACT</name>
<evidence type="ECO:0000313" key="1">
    <source>
        <dbReference type="EMBL" id="MCI5754887.1"/>
    </source>
</evidence>
<dbReference type="EMBL" id="JALEMU010000022">
    <property type="protein sequence ID" value="MCI5754887.1"/>
    <property type="molecule type" value="Genomic_DNA"/>
</dbReference>
<proteinExistence type="predicted"/>
<reference evidence="1 2" key="1">
    <citation type="submission" date="2022-03" db="EMBL/GenBank/DDBJ databases">
        <title>Metagenome-assembled genomes from swine fecal metagenomes.</title>
        <authorList>
            <person name="Holman D.B."/>
            <person name="Kommadath A."/>
        </authorList>
    </citation>
    <scope>NUCLEOTIDE SEQUENCE [LARGE SCALE GENOMIC DNA]</scope>
    <source>
        <strain evidence="1">SUG147</strain>
    </source>
</reference>
<gene>
    <name evidence="1" type="ORF">MR241_01150</name>
</gene>
<evidence type="ECO:0000313" key="2">
    <source>
        <dbReference type="Proteomes" id="UP001139365"/>
    </source>
</evidence>
<comment type="caution">
    <text evidence="1">The sequence shown here is derived from an EMBL/GenBank/DDBJ whole genome shotgun (WGS) entry which is preliminary data.</text>
</comment>